<sequence length="74" mass="7923">MKTSNSATANENHGGSSGRRIRPSEHALRIALRTAKAEGMVVDKLCVTGGYIEIHFGGVEVESSDGNHGDLDKW</sequence>
<reference evidence="3" key="1">
    <citation type="submission" date="2017-12" db="EMBL/GenBank/DDBJ databases">
        <authorList>
            <person name="Diaz M."/>
        </authorList>
    </citation>
    <scope>NUCLEOTIDE SEQUENCE [LARGE SCALE GENOMIC DNA]</scope>
    <source>
        <strain evidence="3">FI11154</strain>
    </source>
</reference>
<dbReference type="Proteomes" id="UP000246073">
    <property type="component" value="Unassembled WGS sequence"/>
</dbReference>
<protein>
    <submittedName>
        <fullName evidence="2">Uncharacterized protein</fullName>
    </submittedName>
</protein>
<dbReference type="AlphaFoldDB" id="A0A2P9HMX4"/>
<gene>
    <name evidence="2" type="ORF">OHAE_1291</name>
</gene>
<organism evidence="2 3">
    <name type="scientific">Ochrobactrum soli</name>
    <dbReference type="NCBI Taxonomy" id="2448455"/>
    <lineage>
        <taxon>Bacteria</taxon>
        <taxon>Pseudomonadati</taxon>
        <taxon>Pseudomonadota</taxon>
        <taxon>Alphaproteobacteria</taxon>
        <taxon>Hyphomicrobiales</taxon>
        <taxon>Brucellaceae</taxon>
        <taxon>Brucella/Ochrobactrum group</taxon>
        <taxon>Ochrobactrum</taxon>
    </lineage>
</organism>
<name>A0A2P9HMX4_9HYPH</name>
<evidence type="ECO:0000313" key="2">
    <source>
        <dbReference type="EMBL" id="SPL65424.1"/>
    </source>
</evidence>
<dbReference type="RefSeq" id="WP_146200208.1">
    <property type="nucleotide sequence ID" value="NZ_OOFM01000005.1"/>
</dbReference>
<proteinExistence type="predicted"/>
<feature type="region of interest" description="Disordered" evidence="1">
    <location>
        <begin position="1"/>
        <end position="23"/>
    </location>
</feature>
<accession>A0A2P9HMX4</accession>
<evidence type="ECO:0000313" key="3">
    <source>
        <dbReference type="Proteomes" id="UP000246073"/>
    </source>
</evidence>
<feature type="compositionally biased region" description="Polar residues" evidence="1">
    <location>
        <begin position="1"/>
        <end position="14"/>
    </location>
</feature>
<evidence type="ECO:0000256" key="1">
    <source>
        <dbReference type="SAM" id="MobiDB-lite"/>
    </source>
</evidence>
<dbReference type="EMBL" id="OOFM01000005">
    <property type="protein sequence ID" value="SPL65424.1"/>
    <property type="molecule type" value="Genomic_DNA"/>
</dbReference>